<evidence type="ECO:0000256" key="6">
    <source>
        <dbReference type="SAM" id="Phobius"/>
    </source>
</evidence>
<accession>A0A4Q1SD76</accession>
<feature type="transmembrane region" description="Helical" evidence="6">
    <location>
        <begin position="21"/>
        <end position="39"/>
    </location>
</feature>
<evidence type="ECO:0000313" key="7">
    <source>
        <dbReference type="EMBL" id="RXS95172.1"/>
    </source>
</evidence>
<dbReference type="Pfam" id="PF03899">
    <property type="entry name" value="ATP-synt_I"/>
    <property type="match status" value="1"/>
</dbReference>
<keyword evidence="5 6" id="KW-0472">Membrane</keyword>
<evidence type="ECO:0000256" key="5">
    <source>
        <dbReference type="ARBA" id="ARBA00023136"/>
    </source>
</evidence>
<reference evidence="7 8" key="1">
    <citation type="journal article" date="2016" name="Int. J. Syst. Evol. Microbiol.">
        <title>Acidipila dinghuensis sp. nov., an acidobacterium isolated from forest soil.</title>
        <authorList>
            <person name="Jiang Y.W."/>
            <person name="Wang J."/>
            <person name="Chen M.H."/>
            <person name="Lv Y.Y."/>
            <person name="Qiu L.H."/>
        </authorList>
    </citation>
    <scope>NUCLEOTIDE SEQUENCE [LARGE SCALE GENOMIC DNA]</scope>
    <source>
        <strain evidence="7 8">DHOF10</strain>
    </source>
</reference>
<evidence type="ECO:0000313" key="8">
    <source>
        <dbReference type="Proteomes" id="UP000290253"/>
    </source>
</evidence>
<feature type="transmembrane region" description="Helical" evidence="6">
    <location>
        <begin position="111"/>
        <end position="134"/>
    </location>
</feature>
<protein>
    <submittedName>
        <fullName evidence="7">Uncharacterized protein</fullName>
    </submittedName>
</protein>
<dbReference type="Proteomes" id="UP000290253">
    <property type="component" value="Unassembled WGS sequence"/>
</dbReference>
<dbReference type="EMBL" id="SDMK01000002">
    <property type="protein sequence ID" value="RXS95172.1"/>
    <property type="molecule type" value="Genomic_DNA"/>
</dbReference>
<feature type="transmembrane region" description="Helical" evidence="6">
    <location>
        <begin position="84"/>
        <end position="105"/>
    </location>
</feature>
<dbReference type="InterPro" id="IPR005598">
    <property type="entry name" value="ATP_synth_I"/>
</dbReference>
<name>A0A4Q1SD76_9BACT</name>
<evidence type="ECO:0000256" key="3">
    <source>
        <dbReference type="ARBA" id="ARBA00022692"/>
    </source>
</evidence>
<keyword evidence="2" id="KW-1003">Cell membrane</keyword>
<keyword evidence="4 6" id="KW-1133">Transmembrane helix</keyword>
<gene>
    <name evidence="7" type="ORF">ESZ00_11225</name>
</gene>
<comment type="subcellular location">
    <subcellularLocation>
        <location evidence="1">Cell membrane</location>
        <topology evidence="1">Multi-pass membrane protein</topology>
    </subcellularLocation>
</comment>
<dbReference type="RefSeq" id="WP_129208340.1">
    <property type="nucleotide sequence ID" value="NZ_BMGU01000003.1"/>
</dbReference>
<evidence type="ECO:0000256" key="2">
    <source>
        <dbReference type="ARBA" id="ARBA00022475"/>
    </source>
</evidence>
<evidence type="ECO:0000256" key="1">
    <source>
        <dbReference type="ARBA" id="ARBA00004651"/>
    </source>
</evidence>
<sequence>MTDIGSMLNFTDADLAATMRRAMRLCAVLTLIACGVFGFIQGWVAALACLAGGIISITGLYEWQRLISFVNDKLDGKQTPRTTFRVVSMFFLRLVLAGGMLYVTLKCSHGVPYGLVASLGLGVVALTVESVRLLRS</sequence>
<dbReference type="AlphaFoldDB" id="A0A4Q1SD76"/>
<feature type="transmembrane region" description="Helical" evidence="6">
    <location>
        <begin position="45"/>
        <end position="63"/>
    </location>
</feature>
<organism evidence="7 8">
    <name type="scientific">Silvibacterium dinghuense</name>
    <dbReference type="NCBI Taxonomy" id="1560006"/>
    <lineage>
        <taxon>Bacteria</taxon>
        <taxon>Pseudomonadati</taxon>
        <taxon>Acidobacteriota</taxon>
        <taxon>Terriglobia</taxon>
        <taxon>Terriglobales</taxon>
        <taxon>Acidobacteriaceae</taxon>
        <taxon>Silvibacterium</taxon>
    </lineage>
</organism>
<dbReference type="GO" id="GO:0005886">
    <property type="term" value="C:plasma membrane"/>
    <property type="evidence" value="ECO:0007669"/>
    <property type="project" value="UniProtKB-SubCell"/>
</dbReference>
<proteinExistence type="predicted"/>
<comment type="caution">
    <text evidence="7">The sequence shown here is derived from an EMBL/GenBank/DDBJ whole genome shotgun (WGS) entry which is preliminary data.</text>
</comment>
<evidence type="ECO:0000256" key="4">
    <source>
        <dbReference type="ARBA" id="ARBA00022989"/>
    </source>
</evidence>
<dbReference type="OrthoDB" id="122691at2"/>
<keyword evidence="3 6" id="KW-0812">Transmembrane</keyword>
<keyword evidence="8" id="KW-1185">Reference proteome</keyword>